<keyword evidence="5" id="KW-0055">Arginine biosynthesis</keyword>
<dbReference type="FunFam" id="3.40.640.10:FF:000004">
    <property type="entry name" value="Acetylornithine aminotransferase"/>
    <property type="match status" value="1"/>
</dbReference>
<reference evidence="6 7" key="1">
    <citation type="submission" date="2019-07" db="EMBL/GenBank/DDBJ databases">
        <title>Whole genome shotgun sequence of Sporosarcina luteola NBRC 105378.</title>
        <authorList>
            <person name="Hosoyama A."/>
            <person name="Uohara A."/>
            <person name="Ohji S."/>
            <person name="Ichikawa N."/>
        </authorList>
    </citation>
    <scope>NUCLEOTIDE SEQUENCE [LARGE SCALE GENOMIC DNA]</scope>
    <source>
        <strain evidence="6 7">NBRC 105378</strain>
    </source>
</reference>
<dbReference type="GO" id="GO:0030170">
    <property type="term" value="F:pyridoxal phosphate binding"/>
    <property type="evidence" value="ECO:0007669"/>
    <property type="project" value="InterPro"/>
</dbReference>
<dbReference type="CDD" id="cd00610">
    <property type="entry name" value="OAT_like"/>
    <property type="match status" value="1"/>
</dbReference>
<dbReference type="OrthoDB" id="9807885at2"/>
<comment type="similarity">
    <text evidence="5">Belongs to the class-III pyridoxal-phosphate-dependent aminotransferase family. ArgD subfamily.</text>
</comment>
<comment type="pathway">
    <text evidence="5">Amino-acid biosynthesis; L-arginine biosynthesis; N(2)-acetyl-L-ornithine from L-glutamate: step 4/4.</text>
</comment>
<dbReference type="InterPro" id="IPR015424">
    <property type="entry name" value="PyrdxlP-dep_Trfase"/>
</dbReference>
<organism evidence="6 7">
    <name type="scientific">Sporosarcina luteola</name>
    <dbReference type="NCBI Taxonomy" id="582850"/>
    <lineage>
        <taxon>Bacteria</taxon>
        <taxon>Bacillati</taxon>
        <taxon>Bacillota</taxon>
        <taxon>Bacilli</taxon>
        <taxon>Bacillales</taxon>
        <taxon>Caryophanaceae</taxon>
        <taxon>Sporosarcina</taxon>
    </lineage>
</organism>
<evidence type="ECO:0000313" key="6">
    <source>
        <dbReference type="EMBL" id="GEN83929.1"/>
    </source>
</evidence>
<evidence type="ECO:0000256" key="3">
    <source>
        <dbReference type="ARBA" id="ARBA00022679"/>
    </source>
</evidence>
<accession>A0A511Z912</accession>
<feature type="binding site" evidence="5">
    <location>
        <position position="265"/>
    </location>
    <ligand>
        <name>pyridoxal 5'-phosphate</name>
        <dbReference type="ChEBI" id="CHEBI:597326"/>
    </ligand>
</feature>
<dbReference type="Gene3D" id="3.40.640.10">
    <property type="entry name" value="Type I PLP-dependent aspartate aminotransferase-like (Major domain)"/>
    <property type="match status" value="1"/>
</dbReference>
<dbReference type="EMBL" id="BJYL01000029">
    <property type="protein sequence ID" value="GEN83929.1"/>
    <property type="molecule type" value="Genomic_DNA"/>
</dbReference>
<dbReference type="PROSITE" id="PS00600">
    <property type="entry name" value="AA_TRANSFER_CLASS_3"/>
    <property type="match status" value="1"/>
</dbReference>
<evidence type="ECO:0000256" key="2">
    <source>
        <dbReference type="ARBA" id="ARBA00022605"/>
    </source>
</evidence>
<comment type="caution">
    <text evidence="6">The sequence shown here is derived from an EMBL/GenBank/DDBJ whole genome shotgun (WGS) entry which is preliminary data.</text>
</comment>
<comment type="catalytic activity">
    <reaction evidence="5">
        <text>N(2)-acetyl-L-ornithine + 2-oxoglutarate = N-acetyl-L-glutamate 5-semialdehyde + L-glutamate</text>
        <dbReference type="Rhea" id="RHEA:18049"/>
        <dbReference type="ChEBI" id="CHEBI:16810"/>
        <dbReference type="ChEBI" id="CHEBI:29123"/>
        <dbReference type="ChEBI" id="CHEBI:29985"/>
        <dbReference type="ChEBI" id="CHEBI:57805"/>
        <dbReference type="EC" id="2.6.1.11"/>
    </reaction>
</comment>
<evidence type="ECO:0000256" key="1">
    <source>
        <dbReference type="ARBA" id="ARBA00022576"/>
    </source>
</evidence>
<feature type="binding site" evidence="5">
    <location>
        <begin position="95"/>
        <end position="96"/>
    </location>
    <ligand>
        <name>pyridoxal 5'-phosphate</name>
        <dbReference type="ChEBI" id="CHEBI:597326"/>
    </ligand>
</feature>
<feature type="binding site" evidence="5">
    <location>
        <begin position="207"/>
        <end position="210"/>
    </location>
    <ligand>
        <name>pyridoxal 5'-phosphate</name>
        <dbReference type="ChEBI" id="CHEBI:597326"/>
    </ligand>
</feature>
<feature type="modified residue" description="N6-(pyridoxal phosphate)lysine" evidence="5">
    <location>
        <position position="236"/>
    </location>
</feature>
<feature type="binding site" evidence="5">
    <location>
        <position position="122"/>
    </location>
    <ligand>
        <name>pyridoxal 5'-phosphate</name>
        <dbReference type="ChEBI" id="CHEBI:597326"/>
    </ligand>
</feature>
<dbReference type="Proteomes" id="UP000321901">
    <property type="component" value="Unassembled WGS sequence"/>
</dbReference>
<dbReference type="Pfam" id="PF00202">
    <property type="entry name" value="Aminotran_3"/>
    <property type="match status" value="1"/>
</dbReference>
<dbReference type="InterPro" id="IPR015421">
    <property type="entry name" value="PyrdxlP-dep_Trfase_major"/>
</dbReference>
<feature type="binding site" evidence="5">
    <location>
        <position position="125"/>
    </location>
    <ligand>
        <name>N(2)-acetyl-L-ornithine</name>
        <dbReference type="ChEBI" id="CHEBI:57805"/>
    </ligand>
</feature>
<dbReference type="RefSeq" id="WP_147058315.1">
    <property type="nucleotide sequence ID" value="NZ_BJYL01000029.1"/>
</dbReference>
<dbReference type="SUPFAM" id="SSF53383">
    <property type="entry name" value="PLP-dependent transferases"/>
    <property type="match status" value="1"/>
</dbReference>
<dbReference type="GO" id="GO:0003992">
    <property type="term" value="F:N2-acetyl-L-ornithine:2-oxoglutarate 5-aminotransferase activity"/>
    <property type="evidence" value="ECO:0007669"/>
    <property type="project" value="UniProtKB-UniRule"/>
</dbReference>
<dbReference type="InterPro" id="IPR004636">
    <property type="entry name" value="AcOrn/SuccOrn_fam"/>
</dbReference>
<dbReference type="UniPathway" id="UPA00068">
    <property type="reaction ID" value="UER00109"/>
</dbReference>
<keyword evidence="1 5" id="KW-0032">Aminotransferase</keyword>
<dbReference type="AlphaFoldDB" id="A0A511Z912"/>
<dbReference type="GO" id="GO:0006526">
    <property type="term" value="P:L-arginine biosynthetic process"/>
    <property type="evidence" value="ECO:0007669"/>
    <property type="project" value="UniProtKB-UniRule"/>
</dbReference>
<dbReference type="Gene3D" id="3.90.1150.10">
    <property type="entry name" value="Aspartate Aminotransferase, domain 1"/>
    <property type="match status" value="1"/>
</dbReference>
<dbReference type="PANTHER" id="PTHR11986">
    <property type="entry name" value="AMINOTRANSFERASE CLASS III"/>
    <property type="match status" value="1"/>
</dbReference>
<dbReference type="NCBIfam" id="NF002797">
    <property type="entry name" value="PRK02936.1"/>
    <property type="match status" value="1"/>
</dbReference>
<protein>
    <recommendedName>
        <fullName evidence="5">Acetylornithine aminotransferase</fullName>
        <shortName evidence="5">ACOAT</shortName>
        <ecNumber evidence="5">2.6.1.11</ecNumber>
    </recommendedName>
</protein>
<dbReference type="PIRSF" id="PIRSF000521">
    <property type="entry name" value="Transaminase_4ab_Lys_Orn"/>
    <property type="match status" value="1"/>
</dbReference>
<evidence type="ECO:0000256" key="5">
    <source>
        <dbReference type="HAMAP-Rule" id="MF_01107"/>
    </source>
</evidence>
<gene>
    <name evidence="5 6" type="primary">argD</name>
    <name evidence="6" type="ORF">SLU01_22410</name>
</gene>
<dbReference type="NCBIfam" id="TIGR00707">
    <property type="entry name" value="argD"/>
    <property type="match status" value="1"/>
</dbReference>
<dbReference type="GO" id="GO:0005737">
    <property type="term" value="C:cytoplasm"/>
    <property type="evidence" value="ECO:0007669"/>
    <property type="project" value="UniProtKB-SubCell"/>
</dbReference>
<keyword evidence="3 5" id="KW-0808">Transferase</keyword>
<evidence type="ECO:0000313" key="7">
    <source>
        <dbReference type="Proteomes" id="UP000321901"/>
    </source>
</evidence>
<dbReference type="InterPro" id="IPR005814">
    <property type="entry name" value="Aminotrans_3"/>
</dbReference>
<comment type="miscellaneous">
    <text evidence="5">May also have succinyldiaminopimelate aminotransferase activity, thus carrying out the corresponding step in lysine biosynthesis.</text>
</comment>
<sequence>MSFLFNNYSRRPIHLISGKGTIVQDDKGKEYLDFISGIAVVSLGHAHPAIVETIKKQSEKLWHVSNLFESPQQEKLAATLTKDTQFSHAFFCNSGAEANEAAIKLARKHTGKHVIITFEQSFHGRTFGAMAATGQEKIKQGFGPMLESFRTVPFNDPIALSAAIDEDVAAIMLEVIQGEGGVHEITAEFADTIAGICKSKGILCIVDEVQTGIGRTGTRYAYEQTSLVPDIMTLAKGLGGGFPIGAMLGTAELCNAFGPGSHGTTFGGNPLAISVAQTVVNHVFDVTFLEDVQRKSAYISGKLEDLLPAPFEVRGKGLLLGIDCKEDVTPFIRQTEKAGLLVVQAGPSIIRLLPPLTVTQMEIDQAIGLLASVLHETLIS</sequence>
<keyword evidence="5" id="KW-0963">Cytoplasm</keyword>
<name>A0A511Z912_9BACL</name>
<dbReference type="EC" id="2.6.1.11" evidence="5"/>
<dbReference type="GO" id="GO:0042802">
    <property type="term" value="F:identical protein binding"/>
    <property type="evidence" value="ECO:0007669"/>
    <property type="project" value="TreeGrafter"/>
</dbReference>
<feature type="binding site" evidence="5">
    <location>
        <position position="264"/>
    </location>
    <ligand>
        <name>N(2)-acetyl-L-ornithine</name>
        <dbReference type="ChEBI" id="CHEBI:57805"/>
    </ligand>
</feature>
<dbReference type="PANTHER" id="PTHR11986:SF79">
    <property type="entry name" value="ACETYLORNITHINE AMINOTRANSFERASE, MITOCHONDRIAL"/>
    <property type="match status" value="1"/>
</dbReference>
<proteinExistence type="inferred from homology"/>
<keyword evidence="4 5" id="KW-0663">Pyridoxal phosphate</keyword>
<comment type="subcellular location">
    <subcellularLocation>
        <location evidence="5">Cytoplasm</location>
    </subcellularLocation>
</comment>
<dbReference type="HAMAP" id="MF_01107">
    <property type="entry name" value="ArgD_aminotrans_3"/>
    <property type="match status" value="1"/>
</dbReference>
<dbReference type="NCBIfam" id="NF002325">
    <property type="entry name" value="PRK01278.1"/>
    <property type="match status" value="1"/>
</dbReference>
<comment type="subunit">
    <text evidence="5">Homodimer.</text>
</comment>
<dbReference type="InterPro" id="IPR049704">
    <property type="entry name" value="Aminotrans_3_PPA_site"/>
</dbReference>
<evidence type="ECO:0000256" key="4">
    <source>
        <dbReference type="ARBA" id="ARBA00022898"/>
    </source>
</evidence>
<dbReference type="InterPro" id="IPR015422">
    <property type="entry name" value="PyrdxlP-dep_Trfase_small"/>
</dbReference>
<dbReference type="InterPro" id="IPR050103">
    <property type="entry name" value="Class-III_PLP-dep_AT"/>
</dbReference>
<keyword evidence="2 5" id="KW-0028">Amino-acid biosynthesis</keyword>
<keyword evidence="7" id="KW-1185">Reference proteome</keyword>
<comment type="cofactor">
    <cofactor evidence="5">
        <name>pyridoxal 5'-phosphate</name>
        <dbReference type="ChEBI" id="CHEBI:597326"/>
    </cofactor>
    <text evidence="5">Binds 1 pyridoxal phosphate per subunit.</text>
</comment>